<keyword evidence="3" id="KW-1185">Reference proteome</keyword>
<proteinExistence type="predicted"/>
<evidence type="ECO:0000256" key="1">
    <source>
        <dbReference type="SAM" id="MobiDB-lite"/>
    </source>
</evidence>
<dbReference type="InterPro" id="IPR001605">
    <property type="entry name" value="PH_dom-spectrin-type"/>
</dbReference>
<dbReference type="Gene3D" id="2.30.29.30">
    <property type="entry name" value="Pleckstrin-homology domain (PH domain)/Phosphotyrosine-binding domain (PTB)"/>
    <property type="match status" value="1"/>
</dbReference>
<dbReference type="InterPro" id="IPR011993">
    <property type="entry name" value="PH-like_dom_sf"/>
</dbReference>
<dbReference type="AlphaFoldDB" id="A0A6J2PD58"/>
<evidence type="ECO:0000259" key="2">
    <source>
        <dbReference type="PROSITE" id="PS50003"/>
    </source>
</evidence>
<dbReference type="PANTHER" id="PTHR37283">
    <property type="entry name" value="PH DOMAIN-CONTAINING PROTEIN YHR131C"/>
    <property type="match status" value="1"/>
</dbReference>
<dbReference type="PANTHER" id="PTHR37283:SF1">
    <property type="entry name" value="PH DOMAIN-CONTAINING PROTEIN YHR131C"/>
    <property type="match status" value="1"/>
</dbReference>
<dbReference type="KEGG" id="cgob:115005423"/>
<dbReference type="Pfam" id="PF15410">
    <property type="entry name" value="PH_9"/>
    <property type="match status" value="1"/>
</dbReference>
<evidence type="ECO:0000313" key="3">
    <source>
        <dbReference type="Proteomes" id="UP000504630"/>
    </source>
</evidence>
<dbReference type="InterPro" id="IPR001849">
    <property type="entry name" value="PH_domain"/>
</dbReference>
<dbReference type="InterPro" id="IPR041681">
    <property type="entry name" value="PH_9"/>
</dbReference>
<organism evidence="3 4">
    <name type="scientific">Cottoperca gobio</name>
    <name type="common">Frogmouth</name>
    <name type="synonym">Aphritis gobio</name>
    <dbReference type="NCBI Taxonomy" id="56716"/>
    <lineage>
        <taxon>Eukaryota</taxon>
        <taxon>Metazoa</taxon>
        <taxon>Chordata</taxon>
        <taxon>Craniata</taxon>
        <taxon>Vertebrata</taxon>
        <taxon>Euteleostomi</taxon>
        <taxon>Actinopterygii</taxon>
        <taxon>Neopterygii</taxon>
        <taxon>Teleostei</taxon>
        <taxon>Neoteleostei</taxon>
        <taxon>Acanthomorphata</taxon>
        <taxon>Eupercaria</taxon>
        <taxon>Perciformes</taxon>
        <taxon>Notothenioidei</taxon>
        <taxon>Bovichtidae</taxon>
        <taxon>Cottoperca</taxon>
    </lineage>
</organism>
<dbReference type="FunFam" id="2.30.29.30:FF:000024">
    <property type="entry name" value="Spectrin beta chain"/>
    <property type="match status" value="1"/>
</dbReference>
<dbReference type="PRINTS" id="PR00683">
    <property type="entry name" value="SPECTRINPH"/>
</dbReference>
<feature type="compositionally biased region" description="Low complexity" evidence="1">
    <location>
        <begin position="23"/>
        <end position="45"/>
    </location>
</feature>
<dbReference type="SUPFAM" id="SSF50729">
    <property type="entry name" value="PH domain-like"/>
    <property type="match status" value="1"/>
</dbReference>
<feature type="region of interest" description="Disordered" evidence="1">
    <location>
        <begin position="1"/>
        <end position="65"/>
    </location>
</feature>
<evidence type="ECO:0000313" key="4">
    <source>
        <dbReference type="RefSeq" id="XP_029283082.1"/>
    </source>
</evidence>
<dbReference type="Proteomes" id="UP000504630">
    <property type="component" value="Unplaced"/>
</dbReference>
<dbReference type="OrthoDB" id="5865767at2759"/>
<dbReference type="RefSeq" id="XP_029283082.1">
    <property type="nucleotide sequence ID" value="XM_029427222.1"/>
</dbReference>
<dbReference type="GO" id="GO:0005543">
    <property type="term" value="F:phospholipid binding"/>
    <property type="evidence" value="ECO:0007669"/>
    <property type="project" value="InterPro"/>
</dbReference>
<dbReference type="GeneID" id="115005423"/>
<name>A0A6J2PD58_COTGO</name>
<gene>
    <name evidence="4" type="primary">LOC115005423</name>
</gene>
<feature type="domain" description="PH" evidence="2">
    <location>
        <begin position="44"/>
        <end position="147"/>
    </location>
</feature>
<sequence length="147" mass="16196">MDGADLVNGVAERSSKEPSPGASPTSGRKSKSSQSSTLPSKTPTSQLEGLLHRKHEWEGPNKKASNRSWHNVYCVINNQEVGFYKDSKAAAQGVPYHSEVPIGLKDAACDVASEYKKKKHVFKLRVTDGNEYLFQAKDEVSFIVLFI</sequence>
<dbReference type="InParanoid" id="A0A6J2PD58"/>
<accession>A0A6J2PD58</accession>
<protein>
    <submittedName>
        <fullName evidence="4">Spectrin beta chain, non-erythrocytic 1-like</fullName>
    </submittedName>
</protein>
<dbReference type="PROSITE" id="PS50003">
    <property type="entry name" value="PH_DOMAIN"/>
    <property type="match status" value="1"/>
</dbReference>
<reference evidence="4" key="1">
    <citation type="submission" date="2025-08" db="UniProtKB">
        <authorList>
            <consortium name="RefSeq"/>
        </authorList>
    </citation>
    <scope>IDENTIFICATION</scope>
</reference>
<dbReference type="CDD" id="cd10571">
    <property type="entry name" value="PH_beta_spectrin"/>
    <property type="match status" value="1"/>
</dbReference>